<evidence type="ECO:0000313" key="1">
    <source>
        <dbReference type="EMBL" id="KAL2279168.1"/>
    </source>
</evidence>
<protein>
    <recommendedName>
        <fullName evidence="3">Heterokaryon incompatibility domain-containing protein</fullName>
    </recommendedName>
</protein>
<dbReference type="PANTHER" id="PTHR24148:SF64">
    <property type="entry name" value="HETEROKARYON INCOMPATIBILITY DOMAIN-CONTAINING PROTEIN"/>
    <property type="match status" value="1"/>
</dbReference>
<comment type="caution">
    <text evidence="1">The sequence shown here is derived from an EMBL/GenBank/DDBJ whole genome shotgun (WGS) entry which is preliminary data.</text>
</comment>
<accession>A0ABR4E9P7</accession>
<gene>
    <name evidence="1" type="ORF">FJTKL_13559</name>
</gene>
<dbReference type="InterPro" id="IPR052895">
    <property type="entry name" value="HetReg/Transcr_Mod"/>
</dbReference>
<sequence>MELILLTANCVWARGSLSYSATGLAGLLSEIAPVDRDWESIKSLTSRTWFHRLWIVQEIALGNDPVVVCGKHTFPWCALTLFLDFAYMFQPFPAVQRALSFTRAAFVATLNSLPNARAISLARKGQNDWPEQSFLYSLWSLNSGLNSTDPRDRIYALLGLATAKKYRDALRPDYGIKVEDLFVEVARQLLMNKGSIQLLHMAGIGHRHSLSLPSWVPDWTSLPSNMIHKLNLAGNPAQEGHPEVYQRRFSFGPTSPVILTLQGEIVDSISLIIRDPYPDFLPSPKQSYYKAVPAYVDAVMGLVYATYPESVGKPAHEGPWTKPLMETLTASGSPLAEIWACKNRFVDDQGTTIRTPTVTEAGFAEFLERWSRSRCDRYLMPEESDEESDFRGFFFTAVTGLPT</sequence>
<evidence type="ECO:0000313" key="2">
    <source>
        <dbReference type="Proteomes" id="UP001600888"/>
    </source>
</evidence>
<reference evidence="1 2" key="1">
    <citation type="submission" date="2024-03" db="EMBL/GenBank/DDBJ databases">
        <title>A high-quality draft genome sequence of Diaporthe vaccinii, a causative agent of upright dieback and viscid rot disease in cranberry plants.</title>
        <authorList>
            <person name="Sarrasin M."/>
            <person name="Lang B.F."/>
            <person name="Burger G."/>
        </authorList>
    </citation>
    <scope>NUCLEOTIDE SEQUENCE [LARGE SCALE GENOMIC DNA]</scope>
    <source>
        <strain evidence="1 2">IS7</strain>
    </source>
</reference>
<organism evidence="1 2">
    <name type="scientific">Diaporthe vaccinii</name>
    <dbReference type="NCBI Taxonomy" id="105482"/>
    <lineage>
        <taxon>Eukaryota</taxon>
        <taxon>Fungi</taxon>
        <taxon>Dikarya</taxon>
        <taxon>Ascomycota</taxon>
        <taxon>Pezizomycotina</taxon>
        <taxon>Sordariomycetes</taxon>
        <taxon>Sordariomycetidae</taxon>
        <taxon>Diaporthales</taxon>
        <taxon>Diaporthaceae</taxon>
        <taxon>Diaporthe</taxon>
        <taxon>Diaporthe eres species complex</taxon>
    </lineage>
</organism>
<dbReference type="EMBL" id="JBAWTH010000078">
    <property type="protein sequence ID" value="KAL2279168.1"/>
    <property type="molecule type" value="Genomic_DNA"/>
</dbReference>
<evidence type="ECO:0008006" key="3">
    <source>
        <dbReference type="Google" id="ProtNLM"/>
    </source>
</evidence>
<proteinExistence type="predicted"/>
<dbReference type="Proteomes" id="UP001600888">
    <property type="component" value="Unassembled WGS sequence"/>
</dbReference>
<keyword evidence="2" id="KW-1185">Reference proteome</keyword>
<name>A0ABR4E9P7_9PEZI</name>
<dbReference type="PANTHER" id="PTHR24148">
    <property type="entry name" value="ANKYRIN REPEAT DOMAIN-CONTAINING PROTEIN 39 HOMOLOG-RELATED"/>
    <property type="match status" value="1"/>
</dbReference>